<feature type="region of interest" description="Disordered" evidence="3">
    <location>
        <begin position="1"/>
        <end position="22"/>
    </location>
</feature>
<dbReference type="SUPFAM" id="SSF54928">
    <property type="entry name" value="RNA-binding domain, RBD"/>
    <property type="match status" value="1"/>
</dbReference>
<organism evidence="5 6">
    <name type="scientific">Capronia coronata CBS 617.96</name>
    <dbReference type="NCBI Taxonomy" id="1182541"/>
    <lineage>
        <taxon>Eukaryota</taxon>
        <taxon>Fungi</taxon>
        <taxon>Dikarya</taxon>
        <taxon>Ascomycota</taxon>
        <taxon>Pezizomycotina</taxon>
        <taxon>Eurotiomycetes</taxon>
        <taxon>Chaetothyriomycetidae</taxon>
        <taxon>Chaetothyriales</taxon>
        <taxon>Herpotrichiellaceae</taxon>
        <taxon>Capronia</taxon>
    </lineage>
</organism>
<dbReference type="HOGENOM" id="CLU_041869_2_0_1"/>
<evidence type="ECO:0000313" key="5">
    <source>
        <dbReference type="EMBL" id="EXJ78530.1"/>
    </source>
</evidence>
<gene>
    <name evidence="5" type="ORF">A1O1_08931</name>
</gene>
<evidence type="ECO:0000256" key="3">
    <source>
        <dbReference type="SAM" id="MobiDB-lite"/>
    </source>
</evidence>
<feature type="compositionally biased region" description="Polar residues" evidence="3">
    <location>
        <begin position="139"/>
        <end position="153"/>
    </location>
</feature>
<dbReference type="GO" id="GO:0000398">
    <property type="term" value="P:mRNA splicing, via spliceosome"/>
    <property type="evidence" value="ECO:0007669"/>
    <property type="project" value="TreeGrafter"/>
</dbReference>
<sequence length="200" mass="22109">MAAKGTQLASKTKDATNAGTPNQTLYLKNLNEKVNKNELKRALYMLFSTYGPVLDIVTTRVGTKGQNMRGQAHIVYRDIQTSTQAMRALQGFDLFGKEMVIVYGKGQSQIIPKLRGTFEPPPTAAVSMPETTELQKSIFNAPPSANSSHTVENGLNPAERTDGAPHGTKRTRDEEEEEEENEVSMDEDEDDAPMEEDEDD</sequence>
<accession>W9XMH9</accession>
<dbReference type="CDD" id="cd12246">
    <property type="entry name" value="RRM1_U1A_like"/>
    <property type="match status" value="1"/>
</dbReference>
<dbReference type="InterPro" id="IPR000504">
    <property type="entry name" value="RRM_dom"/>
</dbReference>
<dbReference type="EMBL" id="AMWN01000011">
    <property type="protein sequence ID" value="EXJ78530.1"/>
    <property type="molecule type" value="Genomic_DNA"/>
</dbReference>
<dbReference type="Gene3D" id="3.30.70.330">
    <property type="match status" value="1"/>
</dbReference>
<dbReference type="STRING" id="1182541.W9XMH9"/>
<reference evidence="5 6" key="1">
    <citation type="submission" date="2013-03" db="EMBL/GenBank/DDBJ databases">
        <title>The Genome Sequence of Capronia coronata CBS 617.96.</title>
        <authorList>
            <consortium name="The Broad Institute Genomics Platform"/>
            <person name="Cuomo C."/>
            <person name="de Hoog S."/>
            <person name="Gorbushina A."/>
            <person name="Walker B."/>
            <person name="Young S.K."/>
            <person name="Zeng Q."/>
            <person name="Gargeya S."/>
            <person name="Fitzgerald M."/>
            <person name="Haas B."/>
            <person name="Abouelleil A."/>
            <person name="Allen A.W."/>
            <person name="Alvarado L."/>
            <person name="Arachchi H.M."/>
            <person name="Berlin A.M."/>
            <person name="Chapman S.B."/>
            <person name="Gainer-Dewar J."/>
            <person name="Goldberg J."/>
            <person name="Griggs A."/>
            <person name="Gujja S."/>
            <person name="Hansen M."/>
            <person name="Howarth C."/>
            <person name="Imamovic A."/>
            <person name="Ireland A."/>
            <person name="Larimer J."/>
            <person name="McCowan C."/>
            <person name="Murphy C."/>
            <person name="Pearson M."/>
            <person name="Poon T.W."/>
            <person name="Priest M."/>
            <person name="Roberts A."/>
            <person name="Saif S."/>
            <person name="Shea T."/>
            <person name="Sisk P."/>
            <person name="Sykes S."/>
            <person name="Wortman J."/>
            <person name="Nusbaum C."/>
            <person name="Birren B."/>
        </authorList>
    </citation>
    <scope>NUCLEOTIDE SEQUENCE [LARGE SCALE GENOMIC DNA]</scope>
    <source>
        <strain evidence="5 6">CBS 617.96</strain>
    </source>
</reference>
<dbReference type="Proteomes" id="UP000019484">
    <property type="component" value="Unassembled WGS sequence"/>
</dbReference>
<dbReference type="SMART" id="SM00360">
    <property type="entry name" value="RRM"/>
    <property type="match status" value="1"/>
</dbReference>
<name>W9XMH9_9EURO</name>
<dbReference type="GO" id="GO:0030626">
    <property type="term" value="F:U12 snRNA binding"/>
    <property type="evidence" value="ECO:0007669"/>
    <property type="project" value="TreeGrafter"/>
</dbReference>
<dbReference type="InterPro" id="IPR045164">
    <property type="entry name" value="RBM41/RNPC3"/>
</dbReference>
<dbReference type="GeneID" id="19163777"/>
<feature type="compositionally biased region" description="Polar residues" evidence="3">
    <location>
        <begin position="7"/>
        <end position="22"/>
    </location>
</feature>
<evidence type="ECO:0000313" key="6">
    <source>
        <dbReference type="Proteomes" id="UP000019484"/>
    </source>
</evidence>
<keyword evidence="1 2" id="KW-0694">RNA-binding</keyword>
<dbReference type="RefSeq" id="XP_007727978.1">
    <property type="nucleotide sequence ID" value="XM_007729788.1"/>
</dbReference>
<feature type="domain" description="RRM" evidence="4">
    <location>
        <begin position="23"/>
        <end position="106"/>
    </location>
</feature>
<feature type="region of interest" description="Disordered" evidence="3">
    <location>
        <begin position="139"/>
        <end position="200"/>
    </location>
</feature>
<evidence type="ECO:0000256" key="1">
    <source>
        <dbReference type="ARBA" id="ARBA00022884"/>
    </source>
</evidence>
<dbReference type="OrthoDB" id="277802at2759"/>
<comment type="caution">
    <text evidence="5">The sequence shown here is derived from an EMBL/GenBank/DDBJ whole genome shotgun (WGS) entry which is preliminary data.</text>
</comment>
<dbReference type="GO" id="GO:0097157">
    <property type="term" value="F:pre-mRNA intronic binding"/>
    <property type="evidence" value="ECO:0007669"/>
    <property type="project" value="TreeGrafter"/>
</dbReference>
<feature type="compositionally biased region" description="Acidic residues" evidence="3">
    <location>
        <begin position="174"/>
        <end position="200"/>
    </location>
</feature>
<dbReference type="InterPro" id="IPR012677">
    <property type="entry name" value="Nucleotide-bd_a/b_plait_sf"/>
</dbReference>
<dbReference type="PROSITE" id="PS50102">
    <property type="entry name" value="RRM"/>
    <property type="match status" value="1"/>
</dbReference>
<dbReference type="AlphaFoldDB" id="W9XMH9"/>
<dbReference type="Pfam" id="PF00076">
    <property type="entry name" value="RRM_1"/>
    <property type="match status" value="1"/>
</dbReference>
<dbReference type="PANTHER" id="PTHR16105">
    <property type="entry name" value="RNA-BINDING REGION-CONTAINING PROTEIN 3"/>
    <property type="match status" value="1"/>
</dbReference>
<dbReference type="InterPro" id="IPR035979">
    <property type="entry name" value="RBD_domain_sf"/>
</dbReference>
<dbReference type="FunFam" id="3.30.70.330:FF:000039">
    <property type="entry name" value="U1 small nuclear ribonucleoprotein A"/>
    <property type="match status" value="1"/>
</dbReference>
<proteinExistence type="predicted"/>
<evidence type="ECO:0000256" key="2">
    <source>
        <dbReference type="PROSITE-ProRule" id="PRU00176"/>
    </source>
</evidence>
<protein>
    <recommendedName>
        <fullName evidence="4">RRM domain-containing protein</fullName>
    </recommendedName>
</protein>
<dbReference type="eggNOG" id="KOG4206">
    <property type="taxonomic scope" value="Eukaryota"/>
</dbReference>
<dbReference type="PANTHER" id="PTHR16105:SF0">
    <property type="entry name" value="RNA-BINDING REGION-CONTAINING PROTEIN 3"/>
    <property type="match status" value="1"/>
</dbReference>
<keyword evidence="6" id="KW-1185">Reference proteome</keyword>
<evidence type="ECO:0000259" key="4">
    <source>
        <dbReference type="PROSITE" id="PS50102"/>
    </source>
</evidence>